<dbReference type="OMA" id="PENGGHA"/>
<dbReference type="EMBL" id="GL698514">
    <property type="protein sequence ID" value="EFY88275.1"/>
    <property type="molecule type" value="Genomic_DNA"/>
</dbReference>
<dbReference type="KEGG" id="maw:19250059"/>
<gene>
    <name evidence="3" type="ORF">MAC_05748</name>
</gene>
<dbReference type="HOGENOM" id="CLU_1315667_0_0_1"/>
<comment type="similarity">
    <text evidence="2">Belongs to the ustYa family.</text>
</comment>
<dbReference type="AlphaFoldDB" id="E9E7A0"/>
<evidence type="ECO:0000313" key="3">
    <source>
        <dbReference type="EMBL" id="EFY88275.1"/>
    </source>
</evidence>
<comment type="pathway">
    <text evidence="1">Mycotoxin biosynthesis.</text>
</comment>
<protein>
    <recommendedName>
        <fullName evidence="5">Oxidase ustYa</fullName>
    </recommendedName>
</protein>
<organism evidence="4">
    <name type="scientific">Metarhizium acridum (strain CQMa 102)</name>
    <dbReference type="NCBI Taxonomy" id="655827"/>
    <lineage>
        <taxon>Eukaryota</taxon>
        <taxon>Fungi</taxon>
        <taxon>Dikarya</taxon>
        <taxon>Ascomycota</taxon>
        <taxon>Pezizomycotina</taxon>
        <taxon>Sordariomycetes</taxon>
        <taxon>Hypocreomycetidae</taxon>
        <taxon>Hypocreales</taxon>
        <taxon>Clavicipitaceae</taxon>
        <taxon>Metarhizium</taxon>
    </lineage>
</organism>
<keyword evidence="4" id="KW-1185">Reference proteome</keyword>
<reference evidence="3 4" key="1">
    <citation type="journal article" date="2011" name="PLoS Genet.">
        <title>Genome sequencing and comparative transcriptomics of the model entomopathogenic fungi Metarhizium anisopliae and M. acridum.</title>
        <authorList>
            <person name="Gao Q."/>
            <person name="Jin K."/>
            <person name="Ying S.H."/>
            <person name="Zhang Y."/>
            <person name="Xiao G."/>
            <person name="Shang Y."/>
            <person name="Duan Z."/>
            <person name="Hu X."/>
            <person name="Xie X.Q."/>
            <person name="Zhou G."/>
            <person name="Peng G."/>
            <person name="Luo Z."/>
            <person name="Huang W."/>
            <person name="Wang B."/>
            <person name="Fang W."/>
            <person name="Wang S."/>
            <person name="Zhong Y."/>
            <person name="Ma L.J."/>
            <person name="St Leger R.J."/>
            <person name="Zhao G.P."/>
            <person name="Pei Y."/>
            <person name="Feng M.G."/>
            <person name="Xia Y."/>
            <person name="Wang C."/>
        </authorList>
    </citation>
    <scope>NUCLEOTIDE SEQUENCE [LARGE SCALE GENOMIC DNA]</scope>
    <source>
        <strain evidence="3 4">CQMa 102</strain>
    </source>
</reference>
<dbReference type="eggNOG" id="ENOG502RCPH">
    <property type="taxonomic scope" value="Eukaryota"/>
</dbReference>
<dbReference type="GeneID" id="19250059"/>
<evidence type="ECO:0000256" key="1">
    <source>
        <dbReference type="ARBA" id="ARBA00004685"/>
    </source>
</evidence>
<dbReference type="PANTHER" id="PTHR33365:SF4">
    <property type="entry name" value="CYCLOCHLOROTINE BIOSYNTHESIS PROTEIN O"/>
    <property type="match status" value="1"/>
</dbReference>
<evidence type="ECO:0000256" key="2">
    <source>
        <dbReference type="ARBA" id="ARBA00035112"/>
    </source>
</evidence>
<accession>E9E7A0</accession>
<sequence>MAPLPKSTARRHTVLLLCLFSSLLVSFALFTYFMLLPLSQFTTHHHASNKSYVPADLGALTTSAKTVEFARHDAYQSLGREHDHLWRDDLLPPNGGYLTLAHAPNDTAKLGVAMFHQLRCLAAIRSEMQRLHEHGSGDPAHRDQDRDRALACFDYLRQSLLCHADATIEADSGTDLTDGMGERQCKDWNILYKASTRSDDEPVTPDDLR</sequence>
<dbReference type="PANTHER" id="PTHR33365">
    <property type="entry name" value="YALI0B05434P"/>
    <property type="match status" value="1"/>
</dbReference>
<name>E9E7A0_METAQ</name>
<dbReference type="Proteomes" id="UP000002499">
    <property type="component" value="Unassembled WGS sequence"/>
</dbReference>
<dbReference type="OrthoDB" id="3687641at2759"/>
<dbReference type="InParanoid" id="E9E7A0"/>
<evidence type="ECO:0000313" key="4">
    <source>
        <dbReference type="Proteomes" id="UP000002499"/>
    </source>
</evidence>
<dbReference type="GO" id="GO:0043386">
    <property type="term" value="P:mycotoxin biosynthetic process"/>
    <property type="evidence" value="ECO:0007669"/>
    <property type="project" value="InterPro"/>
</dbReference>
<evidence type="ECO:0008006" key="5">
    <source>
        <dbReference type="Google" id="ProtNLM"/>
    </source>
</evidence>
<dbReference type="InterPro" id="IPR021765">
    <property type="entry name" value="UstYa-like"/>
</dbReference>
<dbReference type="Pfam" id="PF11807">
    <property type="entry name" value="UstYa"/>
    <property type="match status" value="1"/>
</dbReference>
<proteinExistence type="inferred from homology"/>